<keyword evidence="5" id="KW-1185">Reference proteome</keyword>
<dbReference type="AlphaFoldDB" id="A0A1E5RI74"/>
<dbReference type="GO" id="GO:0005778">
    <property type="term" value="C:peroxisomal membrane"/>
    <property type="evidence" value="ECO:0007669"/>
    <property type="project" value="UniProtKB-SubCell"/>
</dbReference>
<dbReference type="Pfam" id="PF05648">
    <property type="entry name" value="PEX11"/>
    <property type="match status" value="1"/>
</dbReference>
<dbReference type="Proteomes" id="UP000095728">
    <property type="component" value="Unassembled WGS sequence"/>
</dbReference>
<evidence type="ECO:0000256" key="1">
    <source>
        <dbReference type="ARBA" id="ARBA00023136"/>
    </source>
</evidence>
<organism evidence="4 5">
    <name type="scientific">Hanseniaspora osmophila</name>
    <dbReference type="NCBI Taxonomy" id="56408"/>
    <lineage>
        <taxon>Eukaryota</taxon>
        <taxon>Fungi</taxon>
        <taxon>Dikarya</taxon>
        <taxon>Ascomycota</taxon>
        <taxon>Saccharomycotina</taxon>
        <taxon>Saccharomycetes</taxon>
        <taxon>Saccharomycodales</taxon>
        <taxon>Saccharomycodaceae</taxon>
        <taxon>Hanseniaspora</taxon>
    </lineage>
</organism>
<protein>
    <submittedName>
        <fullName evidence="4">Uncharacterized protein</fullName>
    </submittedName>
</protein>
<accession>A0A1E5RI74</accession>
<comment type="subcellular location">
    <subcellularLocation>
        <location evidence="3">Peroxisome membrane</location>
    </subcellularLocation>
</comment>
<name>A0A1E5RI74_9ASCO</name>
<evidence type="ECO:0000313" key="5">
    <source>
        <dbReference type="Proteomes" id="UP000095728"/>
    </source>
</evidence>
<dbReference type="GO" id="GO:0016559">
    <property type="term" value="P:peroxisome fission"/>
    <property type="evidence" value="ECO:0007669"/>
    <property type="project" value="InterPro"/>
</dbReference>
<evidence type="ECO:0000313" key="4">
    <source>
        <dbReference type="EMBL" id="OEJ86608.1"/>
    </source>
</evidence>
<reference evidence="5" key="1">
    <citation type="journal article" date="2016" name="Genome Announc.">
        <title>Genome sequences of three species of Hanseniaspora isolated from spontaneous wine fermentations.</title>
        <authorList>
            <person name="Sternes P.R."/>
            <person name="Lee D."/>
            <person name="Kutyna D.R."/>
            <person name="Borneman A.R."/>
        </authorList>
    </citation>
    <scope>NUCLEOTIDE SEQUENCE [LARGE SCALE GENOMIC DNA]</scope>
    <source>
        <strain evidence="5">AWRI3579</strain>
    </source>
</reference>
<proteinExistence type="predicted"/>
<dbReference type="EMBL" id="LPNM01000006">
    <property type="protein sequence ID" value="OEJ86608.1"/>
    <property type="molecule type" value="Genomic_DNA"/>
</dbReference>
<gene>
    <name evidence="4" type="ORF">AWRI3579_g1618</name>
</gene>
<dbReference type="OrthoDB" id="4063222at2759"/>
<evidence type="ECO:0000256" key="2">
    <source>
        <dbReference type="ARBA" id="ARBA00023140"/>
    </source>
</evidence>
<dbReference type="InterPro" id="IPR008733">
    <property type="entry name" value="PEX11"/>
</dbReference>
<evidence type="ECO:0000256" key="3">
    <source>
        <dbReference type="ARBA" id="ARBA00046271"/>
    </source>
</evidence>
<keyword evidence="1" id="KW-0472">Membrane</keyword>
<dbReference type="InParanoid" id="A0A1E5RI74"/>
<keyword evidence="2" id="KW-0576">Peroxisome</keyword>
<comment type="caution">
    <text evidence="4">The sequence shown here is derived from an EMBL/GenBank/DDBJ whole genome shotgun (WGS) entry which is preliminary data.</text>
</comment>
<sequence length="189" mass="22117">MDIDKLSTGKPTSIPKKCSPTSIEDFLISFFESLTSIFDQVYFLKTIGLIKESSFIYRKLYKSQTSLKVWFVSLCLNLKKSLTKLYKIVRFRRKLLAEMNKLSNAQKIALDPDLIAKFHKQLKYINKGICDCLWDVLDHSIYLLLISFDLFSLFKKFKKYEKHVERMATGINLLRFCLSVKSGWDTPFI</sequence>